<comment type="caution">
    <text evidence="1">The sequence shown here is derived from an EMBL/GenBank/DDBJ whole genome shotgun (WGS) entry which is preliminary data.</text>
</comment>
<reference evidence="1" key="1">
    <citation type="submission" date="2020-08" db="EMBL/GenBank/DDBJ databases">
        <title>Multicomponent nature underlies the extraordinary mechanical properties of spider dragline silk.</title>
        <authorList>
            <person name="Kono N."/>
            <person name="Nakamura H."/>
            <person name="Mori M."/>
            <person name="Yoshida Y."/>
            <person name="Ohtoshi R."/>
            <person name="Malay A.D."/>
            <person name="Moran D.A.P."/>
            <person name="Tomita M."/>
            <person name="Numata K."/>
            <person name="Arakawa K."/>
        </authorList>
    </citation>
    <scope>NUCLEOTIDE SEQUENCE</scope>
</reference>
<evidence type="ECO:0000313" key="2">
    <source>
        <dbReference type="Proteomes" id="UP000887159"/>
    </source>
</evidence>
<dbReference type="EMBL" id="BMAU01021430">
    <property type="protein sequence ID" value="GFY35007.1"/>
    <property type="molecule type" value="Genomic_DNA"/>
</dbReference>
<keyword evidence="2" id="KW-1185">Reference proteome</keyword>
<proteinExistence type="predicted"/>
<dbReference type="Proteomes" id="UP000887159">
    <property type="component" value="Unassembled WGS sequence"/>
</dbReference>
<protein>
    <submittedName>
        <fullName evidence="1">Uncharacterized protein</fullName>
    </submittedName>
</protein>
<dbReference type="AlphaFoldDB" id="A0A8X6WI81"/>
<organism evidence="1 2">
    <name type="scientific">Trichonephila clavipes</name>
    <name type="common">Golden silk orbweaver</name>
    <name type="synonym">Nephila clavipes</name>
    <dbReference type="NCBI Taxonomy" id="2585209"/>
    <lineage>
        <taxon>Eukaryota</taxon>
        <taxon>Metazoa</taxon>
        <taxon>Ecdysozoa</taxon>
        <taxon>Arthropoda</taxon>
        <taxon>Chelicerata</taxon>
        <taxon>Arachnida</taxon>
        <taxon>Araneae</taxon>
        <taxon>Araneomorphae</taxon>
        <taxon>Entelegynae</taxon>
        <taxon>Araneoidea</taxon>
        <taxon>Nephilidae</taxon>
        <taxon>Trichonephila</taxon>
    </lineage>
</organism>
<sequence length="98" mass="10806">MSAADMFLAVKTDSRPYITLGGGFNLLKHFKDAQQILYDCYRAGNGASVFAKDAGQQGCSYRRINDTGPTSYRGPNMCNYSPTHRAPISKKRPEAILI</sequence>
<gene>
    <name evidence="1" type="ORF">TNCV_5043831</name>
</gene>
<name>A0A8X6WI81_TRICX</name>
<accession>A0A8X6WI81</accession>
<evidence type="ECO:0000313" key="1">
    <source>
        <dbReference type="EMBL" id="GFY35007.1"/>
    </source>
</evidence>